<keyword evidence="3" id="KW-1185">Reference proteome</keyword>
<accession>A0A9C6WW61</accession>
<feature type="compositionally biased region" description="Low complexity" evidence="1">
    <location>
        <begin position="477"/>
        <end position="494"/>
    </location>
</feature>
<reference evidence="4" key="1">
    <citation type="submission" date="2025-08" db="UniProtKB">
        <authorList>
            <consortium name="RefSeq"/>
        </authorList>
    </citation>
    <scope>IDENTIFICATION</scope>
    <source>
        <tissue evidence="4">Whole organism</tissue>
    </source>
</reference>
<feature type="region of interest" description="Disordered" evidence="1">
    <location>
        <begin position="162"/>
        <end position="440"/>
    </location>
</feature>
<dbReference type="AlphaFoldDB" id="A0A9C6WW61"/>
<evidence type="ECO:0000256" key="2">
    <source>
        <dbReference type="SAM" id="SignalP"/>
    </source>
</evidence>
<dbReference type="Proteomes" id="UP000504606">
    <property type="component" value="Unplaced"/>
</dbReference>
<evidence type="ECO:0000256" key="1">
    <source>
        <dbReference type="SAM" id="MobiDB-lite"/>
    </source>
</evidence>
<feature type="compositionally biased region" description="Basic and acidic residues" evidence="1">
    <location>
        <begin position="328"/>
        <end position="338"/>
    </location>
</feature>
<evidence type="ECO:0000313" key="4">
    <source>
        <dbReference type="RefSeq" id="XP_052121204.1"/>
    </source>
</evidence>
<feature type="chain" id="PRO_5039258701" evidence="2">
    <location>
        <begin position="31"/>
        <end position="564"/>
    </location>
</feature>
<feature type="compositionally biased region" description="Polar residues" evidence="1">
    <location>
        <begin position="345"/>
        <end position="370"/>
    </location>
</feature>
<name>A0A9C6WW61_FRAOC</name>
<feature type="compositionally biased region" description="Low complexity" evidence="1">
    <location>
        <begin position="300"/>
        <end position="315"/>
    </location>
</feature>
<feature type="compositionally biased region" description="Pro residues" evidence="1">
    <location>
        <begin position="204"/>
        <end position="219"/>
    </location>
</feature>
<feature type="compositionally biased region" description="Polar residues" evidence="1">
    <location>
        <begin position="381"/>
        <end position="393"/>
    </location>
</feature>
<feature type="compositionally biased region" description="Polar residues" evidence="1">
    <location>
        <begin position="316"/>
        <end position="326"/>
    </location>
</feature>
<organism evidence="3 4">
    <name type="scientific">Frankliniella occidentalis</name>
    <name type="common">Western flower thrips</name>
    <name type="synonym">Euthrips occidentalis</name>
    <dbReference type="NCBI Taxonomy" id="133901"/>
    <lineage>
        <taxon>Eukaryota</taxon>
        <taxon>Metazoa</taxon>
        <taxon>Ecdysozoa</taxon>
        <taxon>Arthropoda</taxon>
        <taxon>Hexapoda</taxon>
        <taxon>Insecta</taxon>
        <taxon>Pterygota</taxon>
        <taxon>Neoptera</taxon>
        <taxon>Paraneoptera</taxon>
        <taxon>Thysanoptera</taxon>
        <taxon>Terebrantia</taxon>
        <taxon>Thripoidea</taxon>
        <taxon>Thripidae</taxon>
        <taxon>Frankliniella</taxon>
    </lineage>
</organism>
<feature type="region of interest" description="Disordered" evidence="1">
    <location>
        <begin position="453"/>
        <end position="499"/>
    </location>
</feature>
<dbReference type="CTD" id="37999"/>
<feature type="region of interest" description="Disordered" evidence="1">
    <location>
        <begin position="521"/>
        <end position="564"/>
    </location>
</feature>
<feature type="signal peptide" evidence="2">
    <location>
        <begin position="1"/>
        <end position="30"/>
    </location>
</feature>
<protein>
    <submittedName>
        <fullName evidence="4">Nascent polypeptide-associated complex subunit alpha, muscle-specific form isoform X5</fullName>
    </submittedName>
</protein>
<keyword evidence="2" id="KW-0732">Signal</keyword>
<dbReference type="GeneID" id="113213926"/>
<feature type="compositionally biased region" description="Low complexity" evidence="1">
    <location>
        <begin position="527"/>
        <end position="553"/>
    </location>
</feature>
<gene>
    <name evidence="4" type="primary">LOC113213926</name>
</gene>
<evidence type="ECO:0000313" key="3">
    <source>
        <dbReference type="Proteomes" id="UP000504606"/>
    </source>
</evidence>
<dbReference type="RefSeq" id="XP_052121204.1">
    <property type="nucleotide sequence ID" value="XM_052265244.1"/>
</dbReference>
<sequence>MPKRLLRMGPRPLVLVSVLVLLGLPQDRAAAVAPAPSTAGCDAVDDVSLSPARRTTRAAQLCQGTWAQGADPGCAEDADVVGNHLDDGEVLLPAHVLWDDALLRDRRDLMDVFDSVRSDDLQEDDVRRVPRRAPAAGLVRPARLPRPRTSWSTLPRVAPAAPAASSWGGIAGRPHLLVDPRPDGIAGRPHLPVDDTPEDAPFQYRPPRPAASPSTPSPAPRWQDPFLQDEEGHVTRGGILLPPYRTEDIIATAPRSPRKSESRETPPPGSKPSASRWAAPESAAGRRQPSKGRAWPAAGTSTSNKPASSPNSSASRQPNARSTARRQASKESRQRARAPDASAGKASNSVRAPSEPSAGQQPWPGSTAGRQVSRESGQRAPDTSTGRTSTSRWEPSEPSGGRQPNTRSTAGRQQSAGGRRQTPPSAGGVARAPKSVSVEEELRKAWENIAAHRVNMPNAASPGRVKIKINVQQAQARPSQGRPPQERPPQQRAPALSAAEESRMLADLLIRLARRASEISSRLRDLAGTATAKKACSTAAASTSPGGRRPQQQQRRRRWDSTNS</sequence>
<proteinExistence type="predicted"/>
<feature type="compositionally biased region" description="Polar residues" evidence="1">
    <location>
        <begin position="402"/>
        <end position="416"/>
    </location>
</feature>